<evidence type="ECO:0000313" key="6">
    <source>
        <dbReference type="Proteomes" id="UP000615446"/>
    </source>
</evidence>
<reference evidence="5" key="1">
    <citation type="submission" date="2019-10" db="EMBL/GenBank/DDBJ databases">
        <title>Conservation and host-specific expression of non-tandemly repeated heterogenous ribosome RNA gene in arbuscular mycorrhizal fungi.</title>
        <authorList>
            <person name="Maeda T."/>
            <person name="Kobayashi Y."/>
            <person name="Nakagawa T."/>
            <person name="Ezawa T."/>
            <person name="Yamaguchi K."/>
            <person name="Bino T."/>
            <person name="Nishimoto Y."/>
            <person name="Shigenobu S."/>
            <person name="Kawaguchi M."/>
        </authorList>
    </citation>
    <scope>NUCLEOTIDE SEQUENCE</scope>
    <source>
        <strain evidence="5">HR1</strain>
    </source>
</reference>
<evidence type="ECO:0000313" key="5">
    <source>
        <dbReference type="EMBL" id="GET03342.1"/>
    </source>
</evidence>
<dbReference type="PROSITE" id="PS00061">
    <property type="entry name" value="ADH_SHORT"/>
    <property type="match status" value="1"/>
</dbReference>
<dbReference type="InterPro" id="IPR036291">
    <property type="entry name" value="NAD(P)-bd_dom_sf"/>
</dbReference>
<dbReference type="AlphaFoldDB" id="A0A8H3R4Q5"/>
<dbReference type="PANTHER" id="PTHR43963:SF6">
    <property type="entry name" value="CHAIN DEHYDROGENASE FAMILY PROTEIN, PUTATIVE (AFU_ORTHOLOGUE AFUA_3G15350)-RELATED"/>
    <property type="match status" value="1"/>
</dbReference>
<dbReference type="Pfam" id="PF00106">
    <property type="entry name" value="adh_short"/>
    <property type="match status" value="1"/>
</dbReference>
<dbReference type="InterPro" id="IPR002347">
    <property type="entry name" value="SDR_fam"/>
</dbReference>
<dbReference type="GO" id="GO:0016491">
    <property type="term" value="F:oxidoreductase activity"/>
    <property type="evidence" value="ECO:0007669"/>
    <property type="project" value="UniProtKB-KW"/>
</dbReference>
<name>A0A8H3R4Q5_9GLOM</name>
<comment type="similarity">
    <text evidence="1 4">Belongs to the short-chain dehydrogenases/reductases (SDR) family.</text>
</comment>
<dbReference type="PRINTS" id="PR00080">
    <property type="entry name" value="SDRFAMILY"/>
</dbReference>
<evidence type="ECO:0000256" key="1">
    <source>
        <dbReference type="ARBA" id="ARBA00006484"/>
    </source>
</evidence>
<dbReference type="EMBL" id="BLAL01000321">
    <property type="protein sequence ID" value="GET03342.1"/>
    <property type="molecule type" value="Genomic_DNA"/>
</dbReference>
<evidence type="ECO:0000256" key="3">
    <source>
        <dbReference type="ARBA" id="ARBA00023002"/>
    </source>
</evidence>
<keyword evidence="2" id="KW-0521">NADP</keyword>
<evidence type="ECO:0000256" key="2">
    <source>
        <dbReference type="ARBA" id="ARBA00022857"/>
    </source>
</evidence>
<accession>A0A8H3R4Q5</accession>
<comment type="caution">
    <text evidence="5">The sequence shown here is derived from an EMBL/GenBank/DDBJ whole genome shotgun (WGS) entry which is preliminary data.</text>
</comment>
<dbReference type="OrthoDB" id="9876299at2759"/>
<dbReference type="PANTHER" id="PTHR43963">
    <property type="entry name" value="CARBONYL REDUCTASE 1-RELATED"/>
    <property type="match status" value="1"/>
</dbReference>
<evidence type="ECO:0000256" key="4">
    <source>
        <dbReference type="RuleBase" id="RU000363"/>
    </source>
</evidence>
<keyword evidence="3" id="KW-0560">Oxidoreductase</keyword>
<dbReference type="Proteomes" id="UP000615446">
    <property type="component" value="Unassembled WGS sequence"/>
</dbReference>
<organism evidence="5 6">
    <name type="scientific">Rhizophagus clarus</name>
    <dbReference type="NCBI Taxonomy" id="94130"/>
    <lineage>
        <taxon>Eukaryota</taxon>
        <taxon>Fungi</taxon>
        <taxon>Fungi incertae sedis</taxon>
        <taxon>Mucoromycota</taxon>
        <taxon>Glomeromycotina</taxon>
        <taxon>Glomeromycetes</taxon>
        <taxon>Glomerales</taxon>
        <taxon>Glomeraceae</taxon>
        <taxon>Rhizophagus</taxon>
    </lineage>
</organism>
<gene>
    <name evidence="5" type="ORF">RCL2_002968600</name>
</gene>
<dbReference type="SUPFAM" id="SSF51735">
    <property type="entry name" value="NAD(P)-binding Rossmann-fold domains"/>
    <property type="match status" value="1"/>
</dbReference>
<proteinExistence type="inferred from homology"/>
<dbReference type="PRINTS" id="PR00081">
    <property type="entry name" value="GDHRDH"/>
</dbReference>
<dbReference type="InterPro" id="IPR020904">
    <property type="entry name" value="Sc_DH/Rdtase_CS"/>
</dbReference>
<sequence length="296" mass="33073">METYVTKIALVTGANKGIGYAIVRNLALRYAQRSSDDLPLTIFMTARDPNLGQESLKKVKQELKSKQILKDENGKVDIKFLRMDLTDEESIKEVKQVLENENGLDILINNAAIAFKGNQFDINVVHTTLETNFYGTLNVCNQLYPLIRPNGRLINISSGLGKLSTLKSSELQKKFTQEDLDIDELIGLIKKFENDVENDQWTKEGWPSQAYGVSKVGVIAMSKIFARRADSEGKNIFVHACCPGWVATDMGGPNAPRNIDQGAETPVYLALDEDVVPKTKNGEFWQYEKVIPCAIK</sequence>
<dbReference type="Gene3D" id="3.40.50.720">
    <property type="entry name" value="NAD(P)-binding Rossmann-like Domain"/>
    <property type="match status" value="1"/>
</dbReference>
<protein>
    <submittedName>
        <fullName evidence="5">Carbonyl reductase [NADPH] 1</fullName>
    </submittedName>
</protein>